<evidence type="ECO:0000256" key="5">
    <source>
        <dbReference type="HAMAP-Rule" id="MF_01333"/>
    </source>
</evidence>
<dbReference type="InterPro" id="IPR031309">
    <property type="entry name" value="Ribosomal_uL5_C"/>
</dbReference>
<proteinExistence type="inferred from homology"/>
<name>A0A1F5ZWW0_9BACT</name>
<evidence type="ECO:0000313" key="10">
    <source>
        <dbReference type="Proteomes" id="UP000176923"/>
    </source>
</evidence>
<keyword evidence="5" id="KW-0694">RNA-binding</keyword>
<feature type="domain" description="Large ribosomal subunit protein uL5 N-terminal" evidence="7">
    <location>
        <begin position="24"/>
        <end position="80"/>
    </location>
</feature>
<evidence type="ECO:0000256" key="3">
    <source>
        <dbReference type="ARBA" id="ARBA00023274"/>
    </source>
</evidence>
<dbReference type="GO" id="GO:0005840">
    <property type="term" value="C:ribosome"/>
    <property type="evidence" value="ECO:0007669"/>
    <property type="project" value="UniProtKB-KW"/>
</dbReference>
<dbReference type="InterPro" id="IPR020930">
    <property type="entry name" value="Ribosomal_uL5_bac-type"/>
</dbReference>
<dbReference type="Pfam" id="PF00281">
    <property type="entry name" value="Ribosomal_L5"/>
    <property type="match status" value="1"/>
</dbReference>
<dbReference type="PIRSF" id="PIRSF002161">
    <property type="entry name" value="Ribosomal_L5"/>
    <property type="match status" value="1"/>
</dbReference>
<dbReference type="GO" id="GO:0019843">
    <property type="term" value="F:rRNA binding"/>
    <property type="evidence" value="ECO:0007669"/>
    <property type="project" value="UniProtKB-UniRule"/>
</dbReference>
<keyword evidence="3 5" id="KW-0687">Ribonucleoprotein</keyword>
<dbReference type="AlphaFoldDB" id="A0A1F5ZWW0"/>
<sequence length="188" mass="21198">MSDLKTTYHTELKKQLGEKLGIKNIMAIPKLVKIVVNIGLGEALADKKVIETMSKQIATITGQKPLVTHAKRDISTFKLRKGDAVGLKVTLRGDHMYSFFEKIAKIVLPRFRDFQGISRDSFDGKGNYTLGFSEQIVFPEIDYSSIDKIRGLEVTFVTSGKNKKETFALLESMGLPFKKEVKEIKNRK</sequence>
<dbReference type="NCBIfam" id="NF000585">
    <property type="entry name" value="PRK00010.1"/>
    <property type="match status" value="1"/>
</dbReference>
<dbReference type="EMBL" id="MFJL01000007">
    <property type="protein sequence ID" value="OGG16834.1"/>
    <property type="molecule type" value="Genomic_DNA"/>
</dbReference>
<dbReference type="FunFam" id="3.30.1440.10:FF:000001">
    <property type="entry name" value="50S ribosomal protein L5"/>
    <property type="match status" value="1"/>
</dbReference>
<accession>A0A1F5ZWW0</accession>
<dbReference type="GO" id="GO:0003735">
    <property type="term" value="F:structural constituent of ribosome"/>
    <property type="evidence" value="ECO:0007669"/>
    <property type="project" value="InterPro"/>
</dbReference>
<dbReference type="Gene3D" id="3.30.1440.10">
    <property type="match status" value="1"/>
</dbReference>
<evidence type="ECO:0000256" key="1">
    <source>
        <dbReference type="ARBA" id="ARBA00008553"/>
    </source>
</evidence>
<dbReference type="InterPro" id="IPR002132">
    <property type="entry name" value="Ribosomal_uL5"/>
</dbReference>
<keyword evidence="2 5" id="KW-0689">Ribosomal protein</keyword>
<dbReference type="PANTHER" id="PTHR11994">
    <property type="entry name" value="60S RIBOSOMAL PROTEIN L11-RELATED"/>
    <property type="match status" value="1"/>
</dbReference>
<dbReference type="GO" id="GO:0000049">
    <property type="term" value="F:tRNA binding"/>
    <property type="evidence" value="ECO:0007669"/>
    <property type="project" value="UniProtKB-UniRule"/>
</dbReference>
<dbReference type="SUPFAM" id="SSF55282">
    <property type="entry name" value="RL5-like"/>
    <property type="match status" value="1"/>
</dbReference>
<dbReference type="HAMAP" id="MF_01333_B">
    <property type="entry name" value="Ribosomal_uL5_B"/>
    <property type="match status" value="1"/>
</dbReference>
<dbReference type="InterPro" id="IPR031310">
    <property type="entry name" value="Ribosomal_uL5_N"/>
</dbReference>
<reference evidence="9 10" key="1">
    <citation type="journal article" date="2016" name="Nat. Commun.">
        <title>Thousands of microbial genomes shed light on interconnected biogeochemical processes in an aquifer system.</title>
        <authorList>
            <person name="Anantharaman K."/>
            <person name="Brown C.T."/>
            <person name="Hug L.A."/>
            <person name="Sharon I."/>
            <person name="Castelle C.J."/>
            <person name="Probst A.J."/>
            <person name="Thomas B.C."/>
            <person name="Singh A."/>
            <person name="Wilkins M.J."/>
            <person name="Karaoz U."/>
            <person name="Brodie E.L."/>
            <person name="Williams K.H."/>
            <person name="Hubbard S.S."/>
            <person name="Banfield J.F."/>
        </authorList>
    </citation>
    <scope>NUCLEOTIDE SEQUENCE [LARGE SCALE GENOMIC DNA]</scope>
</reference>
<comment type="function">
    <text evidence="5">This is 1 of the proteins that bind and probably mediate the attachment of the 5S RNA into the large ribosomal subunit, where it forms part of the central protuberance. In the 70S ribosome it contacts protein S13 of the 30S subunit (bridge B1b), connecting the 2 subunits; this bridge is implicated in subunit movement. Contacts the P site tRNA; the 5S rRNA and some of its associated proteins might help stabilize positioning of ribosome-bound tRNAs.</text>
</comment>
<keyword evidence="5" id="KW-0699">rRNA-binding</keyword>
<keyword evidence="5" id="KW-0820">tRNA-binding</keyword>
<evidence type="ECO:0000259" key="8">
    <source>
        <dbReference type="Pfam" id="PF00673"/>
    </source>
</evidence>
<dbReference type="STRING" id="1798382.A3D77_00160"/>
<dbReference type="InterPro" id="IPR022803">
    <property type="entry name" value="Ribosomal_uL5_dom_sf"/>
</dbReference>
<evidence type="ECO:0000256" key="6">
    <source>
        <dbReference type="RuleBase" id="RU003930"/>
    </source>
</evidence>
<organism evidence="9 10">
    <name type="scientific">Candidatus Gottesmanbacteria bacterium RIFCSPHIGHO2_02_FULL_39_11</name>
    <dbReference type="NCBI Taxonomy" id="1798382"/>
    <lineage>
        <taxon>Bacteria</taxon>
        <taxon>Candidatus Gottesmaniibacteriota</taxon>
    </lineage>
</organism>
<protein>
    <recommendedName>
        <fullName evidence="4 5">Large ribosomal subunit protein uL5</fullName>
    </recommendedName>
</protein>
<comment type="subunit">
    <text evidence="5">Part of the 50S ribosomal subunit; part of the 5S rRNA/L5/L18/L25 subcomplex. Contacts the 5S rRNA and the P site tRNA. Forms a bridge to the 30S subunit in the 70S ribosome.</text>
</comment>
<evidence type="ECO:0000256" key="4">
    <source>
        <dbReference type="ARBA" id="ARBA00035245"/>
    </source>
</evidence>
<gene>
    <name evidence="5" type="primary">rplE</name>
    <name evidence="9" type="ORF">A3D77_00160</name>
</gene>
<evidence type="ECO:0000259" key="7">
    <source>
        <dbReference type="Pfam" id="PF00281"/>
    </source>
</evidence>
<evidence type="ECO:0000256" key="2">
    <source>
        <dbReference type="ARBA" id="ARBA00022980"/>
    </source>
</evidence>
<comment type="similarity">
    <text evidence="1 5 6">Belongs to the universal ribosomal protein uL5 family.</text>
</comment>
<evidence type="ECO:0000313" key="9">
    <source>
        <dbReference type="EMBL" id="OGG16834.1"/>
    </source>
</evidence>
<dbReference type="GO" id="GO:1990904">
    <property type="term" value="C:ribonucleoprotein complex"/>
    <property type="evidence" value="ECO:0007669"/>
    <property type="project" value="UniProtKB-KW"/>
</dbReference>
<feature type="domain" description="Large ribosomal subunit protein uL5 C-terminal" evidence="8">
    <location>
        <begin position="85"/>
        <end position="177"/>
    </location>
</feature>
<dbReference type="Proteomes" id="UP000176923">
    <property type="component" value="Unassembled WGS sequence"/>
</dbReference>
<comment type="caution">
    <text evidence="9">The sequence shown here is derived from an EMBL/GenBank/DDBJ whole genome shotgun (WGS) entry which is preliminary data.</text>
</comment>
<dbReference type="GO" id="GO:0006412">
    <property type="term" value="P:translation"/>
    <property type="evidence" value="ECO:0007669"/>
    <property type="project" value="UniProtKB-UniRule"/>
</dbReference>
<dbReference type="Pfam" id="PF00673">
    <property type="entry name" value="Ribosomal_L5_C"/>
    <property type="match status" value="1"/>
</dbReference>